<comment type="caution">
    <text evidence="1">The sequence shown here is derived from an EMBL/GenBank/DDBJ whole genome shotgun (WGS) entry which is preliminary data.</text>
</comment>
<name>X0SYJ1_9ZZZZ</name>
<protein>
    <submittedName>
        <fullName evidence="1">Uncharacterized protein</fullName>
    </submittedName>
</protein>
<evidence type="ECO:0000313" key="1">
    <source>
        <dbReference type="EMBL" id="GAF86019.1"/>
    </source>
</evidence>
<dbReference type="EMBL" id="BARS01017515">
    <property type="protein sequence ID" value="GAF86019.1"/>
    <property type="molecule type" value="Genomic_DNA"/>
</dbReference>
<feature type="non-terminal residue" evidence="1">
    <location>
        <position position="149"/>
    </location>
</feature>
<accession>X0SYJ1</accession>
<dbReference type="AlphaFoldDB" id="X0SYJ1"/>
<reference evidence="1" key="1">
    <citation type="journal article" date="2014" name="Front. Microbiol.">
        <title>High frequency of phylogenetically diverse reductive dehalogenase-homologous genes in deep subseafloor sedimentary metagenomes.</title>
        <authorList>
            <person name="Kawai M."/>
            <person name="Futagami T."/>
            <person name="Toyoda A."/>
            <person name="Takaki Y."/>
            <person name="Nishi S."/>
            <person name="Hori S."/>
            <person name="Arai W."/>
            <person name="Tsubouchi T."/>
            <person name="Morono Y."/>
            <person name="Uchiyama I."/>
            <person name="Ito T."/>
            <person name="Fujiyama A."/>
            <person name="Inagaki F."/>
            <person name="Takami H."/>
        </authorList>
    </citation>
    <scope>NUCLEOTIDE SEQUENCE</scope>
    <source>
        <strain evidence="1">Expedition CK06-06</strain>
    </source>
</reference>
<sequence length="149" mass="16261">MTHIATHLSNPFHPYTERELCDAFDNDIPAGGNPQGVKISAYNKMPKVKEAILLNVKLSLEKAGVRSQMVAGALGDEDGVLTVKQSKKLPGTPETLGTTLANFNKTATLKNPNPPIDAVTGENSGWENEYYIFQWNDGAAAMKVERYIN</sequence>
<organism evidence="1">
    <name type="scientific">marine sediment metagenome</name>
    <dbReference type="NCBI Taxonomy" id="412755"/>
    <lineage>
        <taxon>unclassified sequences</taxon>
        <taxon>metagenomes</taxon>
        <taxon>ecological metagenomes</taxon>
    </lineage>
</organism>
<proteinExistence type="predicted"/>
<gene>
    <name evidence="1" type="ORF">S01H1_28642</name>
</gene>